<evidence type="ECO:0000313" key="2">
    <source>
        <dbReference type="Proteomes" id="UP001597024"/>
    </source>
</evidence>
<sequence length="47" mass="4665">MSDTPPLTVPADRAAYAEAVQLVVGAAAAYYGDGSLGITPMAPGSKL</sequence>
<name>A0ABW3E718_9ACTN</name>
<evidence type="ECO:0000313" key="1">
    <source>
        <dbReference type="EMBL" id="MFD0891753.1"/>
    </source>
</evidence>
<protein>
    <submittedName>
        <fullName evidence="1">Uncharacterized protein</fullName>
    </submittedName>
</protein>
<organism evidence="1 2">
    <name type="scientific">Streptosporangium algeriense</name>
    <dbReference type="NCBI Taxonomy" id="1682748"/>
    <lineage>
        <taxon>Bacteria</taxon>
        <taxon>Bacillati</taxon>
        <taxon>Actinomycetota</taxon>
        <taxon>Actinomycetes</taxon>
        <taxon>Streptosporangiales</taxon>
        <taxon>Streptosporangiaceae</taxon>
        <taxon>Streptosporangium</taxon>
    </lineage>
</organism>
<accession>A0ABW3E718</accession>
<proteinExistence type="predicted"/>
<reference evidence="2" key="1">
    <citation type="journal article" date="2019" name="Int. J. Syst. Evol. Microbiol.">
        <title>The Global Catalogue of Microorganisms (GCM) 10K type strain sequencing project: providing services to taxonomists for standard genome sequencing and annotation.</title>
        <authorList>
            <consortium name="The Broad Institute Genomics Platform"/>
            <consortium name="The Broad Institute Genome Sequencing Center for Infectious Disease"/>
            <person name="Wu L."/>
            <person name="Ma J."/>
        </authorList>
    </citation>
    <scope>NUCLEOTIDE SEQUENCE [LARGE SCALE GENOMIC DNA]</scope>
    <source>
        <strain evidence="2">CCUG 62974</strain>
    </source>
</reference>
<gene>
    <name evidence="1" type="ORF">ACFQ08_44990</name>
</gene>
<comment type="caution">
    <text evidence="1">The sequence shown here is derived from an EMBL/GenBank/DDBJ whole genome shotgun (WGS) entry which is preliminary data.</text>
</comment>
<dbReference type="EMBL" id="JBHTHX010003450">
    <property type="protein sequence ID" value="MFD0891753.1"/>
    <property type="molecule type" value="Genomic_DNA"/>
</dbReference>
<dbReference type="Proteomes" id="UP001597024">
    <property type="component" value="Unassembled WGS sequence"/>
</dbReference>
<keyword evidence="2" id="KW-1185">Reference proteome</keyword>